<dbReference type="SUPFAM" id="SSF141523">
    <property type="entry name" value="L,D-transpeptidase catalytic domain-like"/>
    <property type="match status" value="1"/>
</dbReference>
<evidence type="ECO:0000256" key="6">
    <source>
        <dbReference type="PROSITE-ProRule" id="PRU01373"/>
    </source>
</evidence>
<evidence type="ECO:0000259" key="9">
    <source>
        <dbReference type="PROSITE" id="PS52029"/>
    </source>
</evidence>
<dbReference type="GO" id="GO:0071972">
    <property type="term" value="F:peptidoglycan L,D-transpeptidase activity"/>
    <property type="evidence" value="ECO:0007669"/>
    <property type="project" value="TreeGrafter"/>
</dbReference>
<evidence type="ECO:0000313" key="10">
    <source>
        <dbReference type="EMBL" id="OLR90058.1"/>
    </source>
</evidence>
<keyword evidence="2" id="KW-0808">Transferase</keyword>
<accession>A0A1Q9LDE2</accession>
<dbReference type="GO" id="GO:0005576">
    <property type="term" value="C:extracellular region"/>
    <property type="evidence" value="ECO:0007669"/>
    <property type="project" value="TreeGrafter"/>
</dbReference>
<dbReference type="InterPro" id="IPR050979">
    <property type="entry name" value="LD-transpeptidase"/>
</dbReference>
<dbReference type="InterPro" id="IPR005490">
    <property type="entry name" value="LD_TPept_cat_dom"/>
</dbReference>
<feature type="active site" description="Proton donor/acceptor" evidence="6">
    <location>
        <position position="178"/>
    </location>
</feature>
<evidence type="ECO:0000256" key="3">
    <source>
        <dbReference type="ARBA" id="ARBA00022960"/>
    </source>
</evidence>
<dbReference type="EMBL" id="MKQR01000028">
    <property type="protein sequence ID" value="OLR90058.1"/>
    <property type="molecule type" value="Genomic_DNA"/>
</dbReference>
<dbReference type="UniPathway" id="UPA00219"/>
<proteinExistence type="predicted"/>
<evidence type="ECO:0000313" key="11">
    <source>
        <dbReference type="Proteomes" id="UP000186040"/>
    </source>
</evidence>
<dbReference type="RefSeq" id="WP_075978266.1">
    <property type="nucleotide sequence ID" value="NZ_MKQR01000028.1"/>
</dbReference>
<evidence type="ECO:0000256" key="1">
    <source>
        <dbReference type="ARBA" id="ARBA00004752"/>
    </source>
</evidence>
<feature type="active site" description="Nucleophile" evidence="6">
    <location>
        <position position="189"/>
    </location>
</feature>
<feature type="compositionally biased region" description="Low complexity" evidence="7">
    <location>
        <begin position="60"/>
        <end position="92"/>
    </location>
</feature>
<organism evidence="10 11">
    <name type="scientific">Actinokineospora bangkokensis</name>
    <dbReference type="NCBI Taxonomy" id="1193682"/>
    <lineage>
        <taxon>Bacteria</taxon>
        <taxon>Bacillati</taxon>
        <taxon>Actinomycetota</taxon>
        <taxon>Actinomycetes</taxon>
        <taxon>Pseudonocardiales</taxon>
        <taxon>Pseudonocardiaceae</taxon>
        <taxon>Actinokineospora</taxon>
    </lineage>
</organism>
<keyword evidence="4 6" id="KW-0573">Peptidoglycan synthesis</keyword>
<evidence type="ECO:0000256" key="8">
    <source>
        <dbReference type="SAM" id="SignalP"/>
    </source>
</evidence>
<keyword evidence="3 6" id="KW-0133">Cell shape</keyword>
<evidence type="ECO:0000256" key="5">
    <source>
        <dbReference type="ARBA" id="ARBA00023316"/>
    </source>
</evidence>
<gene>
    <name evidence="10" type="ORF">BJP25_03515</name>
</gene>
<comment type="caution">
    <text evidence="10">The sequence shown here is derived from an EMBL/GenBank/DDBJ whole genome shotgun (WGS) entry which is preliminary data.</text>
</comment>
<evidence type="ECO:0000256" key="2">
    <source>
        <dbReference type="ARBA" id="ARBA00022679"/>
    </source>
</evidence>
<reference evidence="10 11" key="1">
    <citation type="submission" date="2016-10" db="EMBL/GenBank/DDBJ databases">
        <title>The Draft Genome Sequence of Actinokineospora bangkokensis 44EHWT reveals the biosynthetic pathway of antifungal compounds Thailandins with unusual extender unit butylmalonyl-CoA.</title>
        <authorList>
            <person name="Greule A."/>
            <person name="Intra B."/>
            <person name="Flemming S."/>
            <person name="Rommel M.G."/>
            <person name="Panbangred W."/>
            <person name="Bechthold A."/>
        </authorList>
    </citation>
    <scope>NUCLEOTIDE SEQUENCE [LARGE SCALE GENOMIC DNA]</scope>
    <source>
        <strain evidence="10 11">44EHW</strain>
    </source>
</reference>
<dbReference type="GO" id="GO:0008360">
    <property type="term" value="P:regulation of cell shape"/>
    <property type="evidence" value="ECO:0007669"/>
    <property type="project" value="UniProtKB-UniRule"/>
</dbReference>
<keyword evidence="5 6" id="KW-0961">Cell wall biogenesis/degradation</keyword>
<dbReference type="PANTHER" id="PTHR30582:SF33">
    <property type="entry name" value="EXPORTED PROTEIN"/>
    <property type="match status" value="1"/>
</dbReference>
<keyword evidence="11" id="KW-1185">Reference proteome</keyword>
<name>A0A1Q9LDE2_9PSEU</name>
<dbReference type="InterPro" id="IPR038063">
    <property type="entry name" value="Transpep_catalytic_dom"/>
</dbReference>
<dbReference type="GO" id="GO:0018104">
    <property type="term" value="P:peptidoglycan-protein cross-linking"/>
    <property type="evidence" value="ECO:0007669"/>
    <property type="project" value="TreeGrafter"/>
</dbReference>
<dbReference type="Proteomes" id="UP000186040">
    <property type="component" value="Unassembled WGS sequence"/>
</dbReference>
<sequence length="214" mass="21803">MGKLRAGLAAVAAAGLLGACGTSEGAENAAAQVPTTSSTTATTTTTTAVAPVVQTTTAAPTTTTTTVAPTTTTTKPKPTTTKPKPKPTTATPKPGPSEGTPCSAAARACIDLSANQSWLLSGGKVVYGPVPITSGRPGYLTPPGTFRVQWKDIDHKSSEFDDAPMPYSVFFNGGIAFHQGSLKVKSHGCIHLSAAAAKQFYNSLKVGDTVQVVR</sequence>
<dbReference type="PROSITE" id="PS52029">
    <property type="entry name" value="LD_TPASE"/>
    <property type="match status" value="1"/>
</dbReference>
<comment type="pathway">
    <text evidence="1 6">Cell wall biogenesis; peptidoglycan biosynthesis.</text>
</comment>
<dbReference type="PROSITE" id="PS51257">
    <property type="entry name" value="PROKAR_LIPOPROTEIN"/>
    <property type="match status" value="1"/>
</dbReference>
<dbReference type="CDD" id="cd16913">
    <property type="entry name" value="YkuD_like"/>
    <property type="match status" value="1"/>
</dbReference>
<dbReference type="AlphaFoldDB" id="A0A1Q9LDE2"/>
<dbReference type="PANTHER" id="PTHR30582">
    <property type="entry name" value="L,D-TRANSPEPTIDASE"/>
    <property type="match status" value="1"/>
</dbReference>
<dbReference type="GO" id="GO:0016740">
    <property type="term" value="F:transferase activity"/>
    <property type="evidence" value="ECO:0007669"/>
    <property type="project" value="UniProtKB-KW"/>
</dbReference>
<dbReference type="OrthoDB" id="8887048at2"/>
<dbReference type="Gene3D" id="2.40.440.10">
    <property type="entry name" value="L,D-transpeptidase catalytic domain-like"/>
    <property type="match status" value="1"/>
</dbReference>
<dbReference type="GO" id="GO:0071555">
    <property type="term" value="P:cell wall organization"/>
    <property type="evidence" value="ECO:0007669"/>
    <property type="project" value="UniProtKB-UniRule"/>
</dbReference>
<keyword evidence="8" id="KW-0732">Signal</keyword>
<protein>
    <recommendedName>
        <fullName evidence="9">L,D-TPase catalytic domain-containing protein</fullName>
    </recommendedName>
</protein>
<feature type="region of interest" description="Disordered" evidence="7">
    <location>
        <begin position="60"/>
        <end position="102"/>
    </location>
</feature>
<dbReference type="STRING" id="1193682.BJP25_03515"/>
<feature type="domain" description="L,D-TPase catalytic" evidence="9">
    <location>
        <begin position="106"/>
        <end position="213"/>
    </location>
</feature>
<evidence type="ECO:0000256" key="4">
    <source>
        <dbReference type="ARBA" id="ARBA00022984"/>
    </source>
</evidence>
<feature type="chain" id="PRO_5012503212" description="L,D-TPase catalytic domain-containing protein" evidence="8">
    <location>
        <begin position="26"/>
        <end position="214"/>
    </location>
</feature>
<dbReference type="Pfam" id="PF03734">
    <property type="entry name" value="YkuD"/>
    <property type="match status" value="1"/>
</dbReference>
<feature type="signal peptide" evidence="8">
    <location>
        <begin position="1"/>
        <end position="25"/>
    </location>
</feature>
<evidence type="ECO:0000256" key="7">
    <source>
        <dbReference type="SAM" id="MobiDB-lite"/>
    </source>
</evidence>